<dbReference type="AlphaFoldDB" id="A0A6L6XRI9"/>
<organism evidence="1 2">
    <name type="scientific">Nocardioides agri</name>
    <dbReference type="NCBI Taxonomy" id="2682843"/>
    <lineage>
        <taxon>Bacteria</taxon>
        <taxon>Bacillati</taxon>
        <taxon>Actinomycetota</taxon>
        <taxon>Actinomycetes</taxon>
        <taxon>Propionibacteriales</taxon>
        <taxon>Nocardioidaceae</taxon>
        <taxon>Nocardioides</taxon>
    </lineage>
</organism>
<evidence type="ECO:0000313" key="1">
    <source>
        <dbReference type="EMBL" id="MVQ49392.1"/>
    </source>
</evidence>
<evidence type="ECO:0000313" key="2">
    <source>
        <dbReference type="Proteomes" id="UP000473525"/>
    </source>
</evidence>
<gene>
    <name evidence="1" type="ORF">GON03_09380</name>
</gene>
<reference evidence="1 2" key="1">
    <citation type="submission" date="2019-12" db="EMBL/GenBank/DDBJ databases">
        <authorList>
            <person name="Huq M.A."/>
        </authorList>
    </citation>
    <scope>NUCLEOTIDE SEQUENCE [LARGE SCALE GENOMIC DNA]</scope>
    <source>
        <strain evidence="1 2">MAH-18</strain>
    </source>
</reference>
<proteinExistence type="predicted"/>
<sequence length="53" mass="5627">MTVLLISILVIVSWSVLSIPLAIAVGRALRAGQVSQTDARFAEIVRDYDAAGV</sequence>
<dbReference type="EMBL" id="WSEK01000004">
    <property type="protein sequence ID" value="MVQ49392.1"/>
    <property type="molecule type" value="Genomic_DNA"/>
</dbReference>
<comment type="caution">
    <text evidence="1">The sequence shown here is derived from an EMBL/GenBank/DDBJ whole genome shotgun (WGS) entry which is preliminary data.</text>
</comment>
<accession>A0A6L6XRI9</accession>
<keyword evidence="2" id="KW-1185">Reference proteome</keyword>
<dbReference type="RefSeq" id="WP_157342007.1">
    <property type="nucleotide sequence ID" value="NZ_WSEK01000004.1"/>
</dbReference>
<dbReference type="Proteomes" id="UP000473525">
    <property type="component" value="Unassembled WGS sequence"/>
</dbReference>
<protein>
    <submittedName>
        <fullName evidence="1">Uncharacterized protein</fullName>
    </submittedName>
</protein>
<name>A0A6L6XRI9_9ACTN</name>